<proteinExistence type="inferred from homology"/>
<dbReference type="PANTHER" id="PTHR30097:SF4">
    <property type="entry name" value="SLR6042 PROTEIN"/>
    <property type="match status" value="1"/>
</dbReference>
<dbReference type="GO" id="GO:0060003">
    <property type="term" value="P:copper ion export"/>
    <property type="evidence" value="ECO:0007669"/>
    <property type="project" value="TreeGrafter"/>
</dbReference>
<dbReference type="InterPro" id="IPR058792">
    <property type="entry name" value="Beta-barrel_RND_2"/>
</dbReference>
<evidence type="ECO:0000259" key="6">
    <source>
        <dbReference type="Pfam" id="PF25973"/>
    </source>
</evidence>
<dbReference type="GO" id="GO:0030313">
    <property type="term" value="C:cell envelope"/>
    <property type="evidence" value="ECO:0007669"/>
    <property type="project" value="TreeGrafter"/>
</dbReference>
<sequence length="376" mass="39277">MKSLPSSPITLIGAALTLGLSLTACSHSHDAATAAQTPMLVRDHDKVTIPADSPLRQRLQIATVADQATAQAITVPAIIEAQPNRTIQVMAPLAGHVLKVNVQVGDHVRKGQVLALLASGDMDQAYADAAKAGDALSLARKTLDRTQGVQQAGGAATKDLEAAQSAYNQALAENQRAQARLASLGAGKAAGTAGTLPLVSPINGVITSSTAAPGSNITDPTAPLMTLVDTSEVWVTANVPEDQVGLIQPGQQASITLQAYPDETLQGKVSSVDAILQADSRRSKVRIALANPDDRLKPNMFANASIQVPQPSQITVPQSALLMNNDSVFVFVETAPWTFVRRAIDISYDDQDNTRVQSGLKAGERVIVSGGVLLND</sequence>
<evidence type="ECO:0000259" key="4">
    <source>
        <dbReference type="Pfam" id="PF25954"/>
    </source>
</evidence>
<protein>
    <submittedName>
        <fullName evidence="7">RND family efflux transporter, MFP subunit</fullName>
    </submittedName>
</protein>
<dbReference type="Pfam" id="PF25967">
    <property type="entry name" value="RND-MFP_C"/>
    <property type="match status" value="1"/>
</dbReference>
<dbReference type="Gene3D" id="1.10.287.470">
    <property type="entry name" value="Helix hairpin bin"/>
    <property type="match status" value="1"/>
</dbReference>
<organism evidence="7 8">
    <name type="scientific">Frateuria aurantia (strain ATCC 33424 / DSM 6220 / KCTC 2777 / LMG 1558 / NBRC 3245 / NCIMB 13370)</name>
    <name type="common">Acetobacter aurantius</name>
    <dbReference type="NCBI Taxonomy" id="767434"/>
    <lineage>
        <taxon>Bacteria</taxon>
        <taxon>Pseudomonadati</taxon>
        <taxon>Pseudomonadota</taxon>
        <taxon>Gammaproteobacteria</taxon>
        <taxon>Lysobacterales</taxon>
        <taxon>Rhodanobacteraceae</taxon>
        <taxon>Frateuria</taxon>
    </lineage>
</organism>
<evidence type="ECO:0000256" key="3">
    <source>
        <dbReference type="SAM" id="SignalP"/>
    </source>
</evidence>
<dbReference type="AlphaFoldDB" id="H8L126"/>
<evidence type="ECO:0000256" key="1">
    <source>
        <dbReference type="ARBA" id="ARBA00009477"/>
    </source>
</evidence>
<evidence type="ECO:0000313" key="7">
    <source>
        <dbReference type="EMBL" id="AFC87181.1"/>
    </source>
</evidence>
<dbReference type="Gene3D" id="2.40.30.170">
    <property type="match status" value="1"/>
</dbReference>
<dbReference type="InterPro" id="IPR058647">
    <property type="entry name" value="BSH_CzcB-like"/>
</dbReference>
<dbReference type="InterPro" id="IPR058627">
    <property type="entry name" value="MdtA-like_C"/>
</dbReference>
<comment type="similarity">
    <text evidence="1">Belongs to the membrane fusion protein (MFP) (TC 8.A.1) family.</text>
</comment>
<dbReference type="GO" id="GO:0015679">
    <property type="term" value="P:plasma membrane copper ion transport"/>
    <property type="evidence" value="ECO:0007669"/>
    <property type="project" value="TreeGrafter"/>
</dbReference>
<keyword evidence="3" id="KW-0732">Signal</keyword>
<dbReference type="Gene3D" id="2.40.420.20">
    <property type="match status" value="1"/>
</dbReference>
<dbReference type="GO" id="GO:0022857">
    <property type="term" value="F:transmembrane transporter activity"/>
    <property type="evidence" value="ECO:0007669"/>
    <property type="project" value="InterPro"/>
</dbReference>
<dbReference type="FunFam" id="2.40.30.170:FF:000010">
    <property type="entry name" value="Efflux RND transporter periplasmic adaptor subunit"/>
    <property type="match status" value="1"/>
</dbReference>
<reference evidence="7" key="1">
    <citation type="submission" date="2012-02" db="EMBL/GenBank/DDBJ databases">
        <title>The complete genome of Frateuria aurantia DSM 6220.</title>
        <authorList>
            <consortium name="US DOE Joint Genome Institute (JGI-PGF)"/>
            <person name="Lucas S."/>
            <person name="Copeland A."/>
            <person name="Lapidus A."/>
            <person name="Glavina del Rio T."/>
            <person name="Dalin E."/>
            <person name="Tice H."/>
            <person name="Bruce D."/>
            <person name="Goodwin L."/>
            <person name="Pitluck S."/>
            <person name="Peters L."/>
            <person name="Ovchinnikova G."/>
            <person name="Teshima H."/>
            <person name="Kyrpides N."/>
            <person name="Mavromatis K."/>
            <person name="Ivanova N."/>
            <person name="Brettin T."/>
            <person name="Detter J.C."/>
            <person name="Han C."/>
            <person name="Larimer F."/>
            <person name="Land M."/>
            <person name="Hauser L."/>
            <person name="Markowitz V."/>
            <person name="Cheng J.-F."/>
            <person name="Hugenholtz P."/>
            <person name="Woyke T."/>
            <person name="Wu D."/>
            <person name="Brambilla E."/>
            <person name="Klenk H.-P."/>
            <person name="Eisen J.A."/>
        </authorList>
    </citation>
    <scope>NUCLEOTIDE SEQUENCE</scope>
    <source>
        <strain evidence="7">DSM 6220</strain>
    </source>
</reference>
<accession>H8L126</accession>
<keyword evidence="2" id="KW-0813">Transport</keyword>
<dbReference type="RefSeq" id="WP_014404184.1">
    <property type="nucleotide sequence ID" value="NC_017033.1"/>
</dbReference>
<dbReference type="Pfam" id="PF25954">
    <property type="entry name" value="Beta-barrel_RND_2"/>
    <property type="match status" value="1"/>
</dbReference>
<dbReference type="Gene3D" id="2.40.50.100">
    <property type="match status" value="1"/>
</dbReference>
<dbReference type="EMBL" id="CP003350">
    <property type="protein sequence ID" value="AFC87181.1"/>
    <property type="molecule type" value="Genomic_DNA"/>
</dbReference>
<feature type="domain" description="CzcB-like barrel-sandwich hybrid" evidence="6">
    <location>
        <begin position="85"/>
        <end position="219"/>
    </location>
</feature>
<dbReference type="PANTHER" id="PTHR30097">
    <property type="entry name" value="CATION EFFLUX SYSTEM PROTEIN CUSB"/>
    <property type="match status" value="1"/>
</dbReference>
<dbReference type="KEGG" id="fau:Fraau_2847"/>
<dbReference type="eggNOG" id="COG0845">
    <property type="taxonomic scope" value="Bacteria"/>
</dbReference>
<dbReference type="NCBIfam" id="TIGR01730">
    <property type="entry name" value="RND_mfp"/>
    <property type="match status" value="1"/>
</dbReference>
<feature type="chain" id="PRO_5003614110" evidence="3">
    <location>
        <begin position="27"/>
        <end position="376"/>
    </location>
</feature>
<dbReference type="OrthoDB" id="9806939at2"/>
<dbReference type="InterPro" id="IPR051909">
    <property type="entry name" value="MFP_Cation_Efflux"/>
</dbReference>
<gene>
    <name evidence="7" type="ordered locus">Fraau_2847</name>
</gene>
<evidence type="ECO:0000313" key="8">
    <source>
        <dbReference type="Proteomes" id="UP000005234"/>
    </source>
</evidence>
<dbReference type="HOGENOM" id="CLU_018816_13_3_6"/>
<dbReference type="Proteomes" id="UP000005234">
    <property type="component" value="Chromosome"/>
</dbReference>
<name>H8L126_FRAAD</name>
<dbReference type="PROSITE" id="PS51257">
    <property type="entry name" value="PROKAR_LIPOPROTEIN"/>
    <property type="match status" value="1"/>
</dbReference>
<dbReference type="GO" id="GO:0016020">
    <property type="term" value="C:membrane"/>
    <property type="evidence" value="ECO:0007669"/>
    <property type="project" value="InterPro"/>
</dbReference>
<dbReference type="InterPro" id="IPR006143">
    <property type="entry name" value="RND_pump_MFP"/>
</dbReference>
<evidence type="ECO:0000256" key="2">
    <source>
        <dbReference type="ARBA" id="ARBA00022448"/>
    </source>
</evidence>
<keyword evidence="8" id="KW-1185">Reference proteome</keyword>
<dbReference type="SUPFAM" id="SSF111369">
    <property type="entry name" value="HlyD-like secretion proteins"/>
    <property type="match status" value="1"/>
</dbReference>
<dbReference type="Pfam" id="PF25973">
    <property type="entry name" value="BSH_CzcB"/>
    <property type="match status" value="1"/>
</dbReference>
<dbReference type="STRING" id="767434.Fraau_2847"/>
<feature type="domain" description="CusB-like beta-barrel" evidence="4">
    <location>
        <begin position="232"/>
        <end position="307"/>
    </location>
</feature>
<feature type="domain" description="Multidrug resistance protein MdtA-like C-terminal permuted SH3" evidence="5">
    <location>
        <begin position="314"/>
        <end position="370"/>
    </location>
</feature>
<feature type="signal peptide" evidence="3">
    <location>
        <begin position="1"/>
        <end position="26"/>
    </location>
</feature>
<evidence type="ECO:0000259" key="5">
    <source>
        <dbReference type="Pfam" id="PF25967"/>
    </source>
</evidence>